<sequence>MLSKLPPELLAIVLTHVTRTDLKRLCEVSKGICILVTPYLYKSIIIPATQSAARNIIYAITKLNQAQLVHTRDLGLCGPFHGMGPGKPCSFHHPLHRGNEHPGSESSVFEPISELVDNLWDLGTCLPDELAHRINLILKDQNQITSLSLITDSDCKVNKDASCSLNLVQLSKLRYLSWKGLKRYGDFESVRGLIAAHGAQLKTLDLDLIGWDSARLAWTHGFRQKSTPNARLPENFFAQCVLGVQHEELRTSLPALQHLALSQVSFSPMEIEWVDRLNVGNLHALQLTNCPGTFRFLRQIIRSGVLLKLKLLELTFNPEHLNQITDESQDNIAETVKTFLKAFSGLTDLYLMLPSIAWGSLHESIPHHSPTLKRLITHSLERTEYSGYEDGELLSSTYDHLTSAQTPGLEFFGASVSLDHLV</sequence>
<proteinExistence type="predicted"/>
<evidence type="ECO:0000259" key="1">
    <source>
        <dbReference type="PROSITE" id="PS50181"/>
    </source>
</evidence>
<accession>A0A1R3RAD6</accession>
<dbReference type="Proteomes" id="UP000188318">
    <property type="component" value="Unassembled WGS sequence"/>
</dbReference>
<reference evidence="3" key="1">
    <citation type="journal article" date="2017" name="Genome Biol.">
        <title>Comparative genomics reveals high biological diversity and specific adaptations in the industrially and medically important fungal genus Aspergillus.</title>
        <authorList>
            <person name="de Vries R.P."/>
            <person name="Riley R."/>
            <person name="Wiebenga A."/>
            <person name="Aguilar-Osorio G."/>
            <person name="Amillis S."/>
            <person name="Uchima C.A."/>
            <person name="Anderluh G."/>
            <person name="Asadollahi M."/>
            <person name="Askin M."/>
            <person name="Barry K."/>
            <person name="Battaglia E."/>
            <person name="Bayram O."/>
            <person name="Benocci T."/>
            <person name="Braus-Stromeyer S.A."/>
            <person name="Caldana C."/>
            <person name="Canovas D."/>
            <person name="Cerqueira G.C."/>
            <person name="Chen F."/>
            <person name="Chen W."/>
            <person name="Choi C."/>
            <person name="Clum A."/>
            <person name="Dos Santos R.A."/>
            <person name="Damasio A.R."/>
            <person name="Diallinas G."/>
            <person name="Emri T."/>
            <person name="Fekete E."/>
            <person name="Flipphi M."/>
            <person name="Freyberg S."/>
            <person name="Gallo A."/>
            <person name="Gournas C."/>
            <person name="Habgood R."/>
            <person name="Hainaut M."/>
            <person name="Harispe M.L."/>
            <person name="Henrissat B."/>
            <person name="Hilden K.S."/>
            <person name="Hope R."/>
            <person name="Hossain A."/>
            <person name="Karabika E."/>
            <person name="Karaffa L."/>
            <person name="Karanyi Z."/>
            <person name="Krasevec N."/>
            <person name="Kuo A."/>
            <person name="Kusch H."/>
            <person name="LaButti K."/>
            <person name="Lagendijk E.L."/>
            <person name="Lapidus A."/>
            <person name="Levasseur A."/>
            <person name="Lindquist E."/>
            <person name="Lipzen A."/>
            <person name="Logrieco A.F."/>
            <person name="MacCabe A."/>
            <person name="Maekelae M.R."/>
            <person name="Malavazi I."/>
            <person name="Melin P."/>
            <person name="Meyer V."/>
            <person name="Mielnichuk N."/>
            <person name="Miskei M."/>
            <person name="Molnar A.P."/>
            <person name="Mule G."/>
            <person name="Ngan C.Y."/>
            <person name="Orejas M."/>
            <person name="Orosz E."/>
            <person name="Ouedraogo J.P."/>
            <person name="Overkamp K.M."/>
            <person name="Park H.-S."/>
            <person name="Perrone G."/>
            <person name="Piumi F."/>
            <person name="Punt P.J."/>
            <person name="Ram A.F."/>
            <person name="Ramon A."/>
            <person name="Rauscher S."/>
            <person name="Record E."/>
            <person name="Riano-Pachon D.M."/>
            <person name="Robert V."/>
            <person name="Roehrig J."/>
            <person name="Ruller R."/>
            <person name="Salamov A."/>
            <person name="Salih N.S."/>
            <person name="Samson R.A."/>
            <person name="Sandor E."/>
            <person name="Sanguinetti M."/>
            <person name="Schuetze T."/>
            <person name="Sepcic K."/>
            <person name="Shelest E."/>
            <person name="Sherlock G."/>
            <person name="Sophianopoulou V."/>
            <person name="Squina F.M."/>
            <person name="Sun H."/>
            <person name="Susca A."/>
            <person name="Todd R.B."/>
            <person name="Tsang A."/>
            <person name="Unkles S.E."/>
            <person name="van de Wiele N."/>
            <person name="van Rossen-Uffink D."/>
            <person name="Oliveira J.V."/>
            <person name="Vesth T.C."/>
            <person name="Visser J."/>
            <person name="Yu J.-H."/>
            <person name="Zhou M."/>
            <person name="Andersen M.R."/>
            <person name="Archer D.B."/>
            <person name="Baker S.E."/>
            <person name="Benoit I."/>
            <person name="Brakhage A.A."/>
            <person name="Braus G.H."/>
            <person name="Fischer R."/>
            <person name="Frisvad J.C."/>
            <person name="Goldman G.H."/>
            <person name="Houbraken J."/>
            <person name="Oakley B."/>
            <person name="Pocsi I."/>
            <person name="Scazzocchio C."/>
            <person name="Seiboth B."/>
            <person name="vanKuyk P.A."/>
            <person name="Wortman J."/>
            <person name="Dyer P.S."/>
            <person name="Grigoriev I.V."/>
        </authorList>
    </citation>
    <scope>NUCLEOTIDE SEQUENCE [LARGE SCALE GENOMIC DNA]</scope>
    <source>
        <strain evidence="3">ITEM 5010</strain>
    </source>
</reference>
<dbReference type="EMBL" id="KV907511">
    <property type="protein sequence ID" value="OOF91440.1"/>
    <property type="molecule type" value="Genomic_DNA"/>
</dbReference>
<evidence type="ECO:0000313" key="3">
    <source>
        <dbReference type="Proteomes" id="UP000188318"/>
    </source>
</evidence>
<protein>
    <recommendedName>
        <fullName evidence="1">F-box domain-containing protein</fullName>
    </recommendedName>
</protein>
<keyword evidence="3" id="KW-1185">Reference proteome</keyword>
<evidence type="ECO:0000313" key="2">
    <source>
        <dbReference type="EMBL" id="OOF91440.1"/>
    </source>
</evidence>
<dbReference type="AlphaFoldDB" id="A0A1R3RAD6"/>
<dbReference type="PROSITE" id="PS50181">
    <property type="entry name" value="FBOX"/>
    <property type="match status" value="1"/>
</dbReference>
<name>A0A1R3RAD6_ASPC5</name>
<dbReference type="OrthoDB" id="1720422at2759"/>
<dbReference type="Pfam" id="PF00646">
    <property type="entry name" value="F-box"/>
    <property type="match status" value="1"/>
</dbReference>
<gene>
    <name evidence="2" type="ORF">ASPCADRAFT_400191</name>
</gene>
<dbReference type="InterPro" id="IPR001810">
    <property type="entry name" value="F-box_dom"/>
</dbReference>
<feature type="domain" description="F-box" evidence="1">
    <location>
        <begin position="1"/>
        <end position="44"/>
    </location>
</feature>
<organism evidence="2 3">
    <name type="scientific">Aspergillus carbonarius (strain ITEM 5010)</name>
    <dbReference type="NCBI Taxonomy" id="602072"/>
    <lineage>
        <taxon>Eukaryota</taxon>
        <taxon>Fungi</taxon>
        <taxon>Dikarya</taxon>
        <taxon>Ascomycota</taxon>
        <taxon>Pezizomycotina</taxon>
        <taxon>Eurotiomycetes</taxon>
        <taxon>Eurotiomycetidae</taxon>
        <taxon>Eurotiales</taxon>
        <taxon>Aspergillaceae</taxon>
        <taxon>Aspergillus</taxon>
        <taxon>Aspergillus subgen. Circumdati</taxon>
    </lineage>
</organism>
<dbReference type="VEuPathDB" id="FungiDB:ASPCADRAFT_400191"/>